<feature type="compositionally biased region" description="Gly residues" evidence="1">
    <location>
        <begin position="52"/>
        <end position="84"/>
    </location>
</feature>
<protein>
    <recommendedName>
        <fullName evidence="5">Sporulation protein YtfJ (Spore_YtfJ)</fullName>
    </recommendedName>
</protein>
<evidence type="ECO:0008006" key="5">
    <source>
        <dbReference type="Google" id="ProtNLM"/>
    </source>
</evidence>
<evidence type="ECO:0000313" key="4">
    <source>
        <dbReference type="Proteomes" id="UP000185663"/>
    </source>
</evidence>
<evidence type="ECO:0000256" key="2">
    <source>
        <dbReference type="SAM" id="Phobius"/>
    </source>
</evidence>
<sequence>MTDDTRAWTPDLSQFTSAVDDTMTTGRVFGTPYEHEGTLVIPVAKIAGGTGTGGGGGTGSGAGNGSGTGSGRGTGSGAGKGAGRGPAAAPTDGLGADGQAEAQGEAQGEAGAELHGEGSGEGGAGGGGFGLRVKPIGVYVVQDGRTRWIPAVDVNRAVLGGQVAAAVGALALGWALGRRRS</sequence>
<keyword evidence="2" id="KW-0812">Transmembrane</keyword>
<keyword evidence="4" id="KW-1185">Reference proteome</keyword>
<accession>A0A1H1TM75</accession>
<dbReference type="STRING" id="545619.SAMN04489860_1945"/>
<proteinExistence type="predicted"/>
<evidence type="ECO:0000256" key="1">
    <source>
        <dbReference type="SAM" id="MobiDB-lite"/>
    </source>
</evidence>
<dbReference type="Proteomes" id="UP000185663">
    <property type="component" value="Chromosome I"/>
</dbReference>
<feature type="compositionally biased region" description="Low complexity" evidence="1">
    <location>
        <begin position="85"/>
        <end position="111"/>
    </location>
</feature>
<dbReference type="RefSeq" id="WP_052366888.1">
    <property type="nucleotide sequence ID" value="NZ_LT629776.1"/>
</dbReference>
<keyword evidence="2" id="KW-0472">Membrane</keyword>
<reference evidence="4" key="1">
    <citation type="submission" date="2016-10" db="EMBL/GenBank/DDBJ databases">
        <authorList>
            <person name="Varghese N."/>
            <person name="Submissions S."/>
        </authorList>
    </citation>
    <scope>NUCLEOTIDE SEQUENCE [LARGE SCALE GENOMIC DNA]</scope>
    <source>
        <strain evidence="4">DSM 22126</strain>
    </source>
</reference>
<dbReference type="eggNOG" id="ENOG50332CR">
    <property type="taxonomic scope" value="Bacteria"/>
</dbReference>
<dbReference type="AlphaFoldDB" id="A0A1H1TM75"/>
<gene>
    <name evidence="3" type="ORF">SAMN04489860_1945</name>
</gene>
<feature type="region of interest" description="Disordered" evidence="1">
    <location>
        <begin position="52"/>
        <end position="126"/>
    </location>
</feature>
<name>A0A1H1TM75_9CELL</name>
<organism evidence="3 4">
    <name type="scientific">Paraoerskovia marina</name>
    <dbReference type="NCBI Taxonomy" id="545619"/>
    <lineage>
        <taxon>Bacteria</taxon>
        <taxon>Bacillati</taxon>
        <taxon>Actinomycetota</taxon>
        <taxon>Actinomycetes</taxon>
        <taxon>Micrococcales</taxon>
        <taxon>Cellulomonadaceae</taxon>
        <taxon>Paraoerskovia</taxon>
    </lineage>
</organism>
<feature type="transmembrane region" description="Helical" evidence="2">
    <location>
        <begin position="157"/>
        <end position="177"/>
    </location>
</feature>
<keyword evidence="2" id="KW-1133">Transmembrane helix</keyword>
<dbReference type="EMBL" id="LT629776">
    <property type="protein sequence ID" value="SDS61353.1"/>
    <property type="molecule type" value="Genomic_DNA"/>
</dbReference>
<evidence type="ECO:0000313" key="3">
    <source>
        <dbReference type="EMBL" id="SDS61353.1"/>
    </source>
</evidence>